<dbReference type="InterPro" id="IPR000008">
    <property type="entry name" value="C2_dom"/>
</dbReference>
<dbReference type="PANTHER" id="PTHR31425:SF32">
    <property type="entry name" value="MULTIPLE C2 DOMAIN AND TRANSMEMBRANE REGION PROTEIN 9"/>
    <property type="match status" value="1"/>
</dbReference>
<dbReference type="AlphaFoldDB" id="A0A443PM21"/>
<protein>
    <submittedName>
        <fullName evidence="2">FT-interacting protein 1</fullName>
    </submittedName>
</protein>
<feature type="domain" description="C2" evidence="1">
    <location>
        <begin position="400"/>
        <end position="522"/>
    </location>
</feature>
<dbReference type="Gene3D" id="2.60.40.150">
    <property type="entry name" value="C2 domain"/>
    <property type="match status" value="3"/>
</dbReference>
<dbReference type="SMART" id="SM00239">
    <property type="entry name" value="C2"/>
    <property type="match status" value="3"/>
</dbReference>
<proteinExistence type="predicted"/>
<evidence type="ECO:0000259" key="1">
    <source>
        <dbReference type="PROSITE" id="PS50004"/>
    </source>
</evidence>
<evidence type="ECO:0000313" key="2">
    <source>
        <dbReference type="EMBL" id="RWR91824.1"/>
    </source>
</evidence>
<feature type="domain" description="C2" evidence="1">
    <location>
        <begin position="233"/>
        <end position="358"/>
    </location>
</feature>
<comment type="caution">
    <text evidence="2">The sequence shown here is derived from an EMBL/GenBank/DDBJ whole genome shotgun (WGS) entry which is preliminary data.</text>
</comment>
<dbReference type="Proteomes" id="UP000283530">
    <property type="component" value="Unassembled WGS sequence"/>
</dbReference>
<name>A0A443PM21_9MAGN</name>
<dbReference type="SUPFAM" id="SSF49562">
    <property type="entry name" value="C2 domain (Calcium/lipid-binding domain, CaLB)"/>
    <property type="match status" value="3"/>
</dbReference>
<keyword evidence="3" id="KW-1185">Reference proteome</keyword>
<dbReference type="EMBL" id="QPKB01000009">
    <property type="protein sequence ID" value="RWR91824.1"/>
    <property type="molecule type" value="Genomic_DNA"/>
</dbReference>
<dbReference type="PANTHER" id="PTHR31425">
    <property type="entry name" value="PHOSPHORIBOSYLANTHRANILATE TRANSFERASE ISOFORM 1"/>
    <property type="match status" value="1"/>
</dbReference>
<evidence type="ECO:0000313" key="3">
    <source>
        <dbReference type="Proteomes" id="UP000283530"/>
    </source>
</evidence>
<organism evidence="2 3">
    <name type="scientific">Cinnamomum micranthum f. kanehirae</name>
    <dbReference type="NCBI Taxonomy" id="337451"/>
    <lineage>
        <taxon>Eukaryota</taxon>
        <taxon>Viridiplantae</taxon>
        <taxon>Streptophyta</taxon>
        <taxon>Embryophyta</taxon>
        <taxon>Tracheophyta</taxon>
        <taxon>Spermatophyta</taxon>
        <taxon>Magnoliopsida</taxon>
        <taxon>Magnoliidae</taxon>
        <taxon>Laurales</taxon>
        <taxon>Lauraceae</taxon>
        <taxon>Cinnamomum</taxon>
    </lineage>
</organism>
<sequence>MSSLKLGVEVVSAHNLIPRDDQGSSNHFVEIRFDRQVFHTTIKEKDLNPVWNEQFYFNISDSSSLFDLHLDACVYSETKGTRSRSQLGKARLTAKSFVVPYADAVVSRYPLEKKQVMSSSVKGELALIVYLLDDQTLKSSSNLLPVIDPSARPNLLASQTTQVSNKRAESICTKQNQHDSSTTMSQELVKYSPHGIKSEPPKTIQMYPSSSQEPVDCTLKEISPYLGRGQVVGSHVVRLADKPASDLVEQMQYLFVRVVKARELPAMEEIPGSLDPFVEVRVGKYRARTEPFEKQRQDPVWNEVLTFSRDQMRSKVIEVVVKDKVHDNDHEPVGIIRFDLNGVPTRIPPGDPLAPEWHRLEDKQTGEKTKGELMLAVWMGMRADEASDDAWDSDAAATLVDGSMAAYIRPQVYFSPRLWYVRVEIIQAEDLVVAEKSRIPKVYVKAQIGHQGFKTKVVHAPEFNPLWNEDLLFVAAEPFEDHLILSVEDFEGPDRVEVIGRVVIPLSSIEKRFDNRVIAKGGTSLRSCCYCGCRSVERRKRVAWLPSSQSLPRGWLPVLDESLRYSSDLRPAAKELWNPPLVFLELASLELRASPTKTGGRGTSECFLCCKIMGMNGCDAYHCQQPHPKFDEHHTWDVYDPATVLTVGLFDNSQLGSSNTPQQHTI</sequence>
<dbReference type="InterPro" id="IPR047259">
    <property type="entry name" value="QUIRKY-like"/>
</dbReference>
<dbReference type="OrthoDB" id="270970at2759"/>
<gene>
    <name evidence="2" type="ORF">CKAN_02099800</name>
</gene>
<dbReference type="Pfam" id="PF00168">
    <property type="entry name" value="C2"/>
    <property type="match status" value="4"/>
</dbReference>
<feature type="domain" description="C2" evidence="1">
    <location>
        <begin position="1"/>
        <end position="109"/>
    </location>
</feature>
<dbReference type="PROSITE" id="PS50004">
    <property type="entry name" value="C2"/>
    <property type="match status" value="3"/>
</dbReference>
<dbReference type="STRING" id="337451.A0A443PM21"/>
<accession>A0A443PM21</accession>
<dbReference type="InterPro" id="IPR035892">
    <property type="entry name" value="C2_domain_sf"/>
</dbReference>
<reference evidence="2 3" key="1">
    <citation type="journal article" date="2019" name="Nat. Plants">
        <title>Stout camphor tree genome fills gaps in understanding of flowering plant genome evolution.</title>
        <authorList>
            <person name="Chaw S.M."/>
            <person name="Liu Y.C."/>
            <person name="Wu Y.W."/>
            <person name="Wang H.Y."/>
            <person name="Lin C.I."/>
            <person name="Wu C.S."/>
            <person name="Ke H.M."/>
            <person name="Chang L.Y."/>
            <person name="Hsu C.Y."/>
            <person name="Yang H.T."/>
            <person name="Sudianto E."/>
            <person name="Hsu M.H."/>
            <person name="Wu K.P."/>
            <person name="Wang L.N."/>
            <person name="Leebens-Mack J.H."/>
            <person name="Tsai I.J."/>
        </authorList>
    </citation>
    <scope>NUCLEOTIDE SEQUENCE [LARGE SCALE GENOMIC DNA]</scope>
    <source>
        <strain evidence="3">cv. Chaw 1501</strain>
        <tissue evidence="2">Young leaves</tissue>
    </source>
</reference>